<evidence type="ECO:0000313" key="3">
    <source>
        <dbReference type="EMBL" id="OGY22276.1"/>
    </source>
</evidence>
<feature type="transmembrane region" description="Helical" evidence="1">
    <location>
        <begin position="198"/>
        <end position="217"/>
    </location>
</feature>
<name>A0A1G1W3P0_9BACT</name>
<reference evidence="3 4" key="1">
    <citation type="journal article" date="2016" name="Nat. Commun.">
        <title>Thousands of microbial genomes shed light on interconnected biogeochemical processes in an aquifer system.</title>
        <authorList>
            <person name="Anantharaman K."/>
            <person name="Brown C.T."/>
            <person name="Hug L.A."/>
            <person name="Sharon I."/>
            <person name="Castelle C.J."/>
            <person name="Probst A.J."/>
            <person name="Thomas B.C."/>
            <person name="Singh A."/>
            <person name="Wilkins M.J."/>
            <person name="Karaoz U."/>
            <person name="Brodie E.L."/>
            <person name="Williams K.H."/>
            <person name="Hubbard S.S."/>
            <person name="Banfield J.F."/>
        </authorList>
    </citation>
    <scope>NUCLEOTIDE SEQUENCE [LARGE SCALE GENOMIC DNA]</scope>
</reference>
<feature type="transmembrane region" description="Helical" evidence="1">
    <location>
        <begin position="65"/>
        <end position="87"/>
    </location>
</feature>
<keyword evidence="1" id="KW-0812">Transmembrane</keyword>
<feature type="transmembrane region" description="Helical" evidence="1">
    <location>
        <begin position="144"/>
        <end position="164"/>
    </location>
</feature>
<protein>
    <recommendedName>
        <fullName evidence="2">Phosphatidic acid phosphatase type 2/haloperoxidase domain-containing protein</fullName>
    </recommendedName>
</protein>
<dbReference type="InterPro" id="IPR000326">
    <property type="entry name" value="PAP2/HPO"/>
</dbReference>
<evidence type="ECO:0000313" key="4">
    <source>
        <dbReference type="Proteomes" id="UP000176299"/>
    </source>
</evidence>
<dbReference type="AlphaFoldDB" id="A0A1G1W3P0"/>
<accession>A0A1G1W3P0</accession>
<evidence type="ECO:0000256" key="1">
    <source>
        <dbReference type="SAM" id="Phobius"/>
    </source>
</evidence>
<dbReference type="InterPro" id="IPR036938">
    <property type="entry name" value="PAP2/HPO_sf"/>
</dbReference>
<dbReference type="PANTHER" id="PTHR14969:SF13">
    <property type="entry name" value="AT30094P"/>
    <property type="match status" value="1"/>
</dbReference>
<dbReference type="EMBL" id="MHCN01000007">
    <property type="protein sequence ID" value="OGY22276.1"/>
    <property type="molecule type" value="Genomic_DNA"/>
</dbReference>
<feature type="transmembrane region" description="Helical" evidence="1">
    <location>
        <begin position="16"/>
        <end position="39"/>
    </location>
</feature>
<gene>
    <name evidence="3" type="ORF">A2113_03330</name>
</gene>
<keyword evidence="1" id="KW-1133">Transmembrane helix</keyword>
<keyword evidence="1" id="KW-0472">Membrane</keyword>
<comment type="caution">
    <text evidence="3">The sequence shown here is derived from an EMBL/GenBank/DDBJ whole genome shotgun (WGS) entry which is preliminary data.</text>
</comment>
<dbReference type="Pfam" id="PF01569">
    <property type="entry name" value="PAP2"/>
    <property type="match status" value="1"/>
</dbReference>
<dbReference type="CDD" id="cd03392">
    <property type="entry name" value="PAP2_like_2"/>
    <property type="match status" value="1"/>
</dbReference>
<dbReference type="Proteomes" id="UP000176299">
    <property type="component" value="Unassembled WGS sequence"/>
</dbReference>
<feature type="domain" description="Phosphatidic acid phosphatase type 2/haloperoxidase" evidence="2">
    <location>
        <begin position="100"/>
        <end position="213"/>
    </location>
</feature>
<evidence type="ECO:0000259" key="2">
    <source>
        <dbReference type="SMART" id="SM00014"/>
    </source>
</evidence>
<dbReference type="SUPFAM" id="SSF48317">
    <property type="entry name" value="Acid phosphatase/Vanadium-dependent haloperoxidase"/>
    <property type="match status" value="1"/>
</dbReference>
<dbReference type="Gene3D" id="1.20.144.10">
    <property type="entry name" value="Phosphatidic acid phosphatase type 2/haloperoxidase"/>
    <property type="match status" value="1"/>
</dbReference>
<organism evidence="3 4">
    <name type="scientific">Candidatus Woykebacteria bacterium GWA1_44_8</name>
    <dbReference type="NCBI Taxonomy" id="1802591"/>
    <lineage>
        <taxon>Bacteria</taxon>
        <taxon>Candidatus Woykeibacteriota</taxon>
    </lineage>
</organism>
<dbReference type="PANTHER" id="PTHR14969">
    <property type="entry name" value="SPHINGOSINE-1-PHOSPHATE PHOSPHOHYDROLASE"/>
    <property type="match status" value="1"/>
</dbReference>
<feature type="transmembrane region" description="Helical" evidence="1">
    <location>
        <begin position="171"/>
        <end position="192"/>
    </location>
</feature>
<feature type="transmembrane region" description="Helical" evidence="1">
    <location>
        <begin position="99"/>
        <end position="118"/>
    </location>
</feature>
<proteinExistence type="predicted"/>
<sequence>MFESFIVEVAKPHRRFFIALMLLVFFFFLIGFALTLLYVNSQNLSFDLATTQKIQNLHSSLFLDLMGFVSIFGAMPYLLIPFSLMLVWLVRRGAREEAFFLPIVFVAPIVSEISKVIISRPRPEENLVAIYGSFPGYSFPSGHVLFYTLFFGFVAFLALALPNVKPIVRPILFTAATLMVILVGISRIYLGAHWPTDVIAGYLAGSAILEVLIVLYLKDVYWPKVRKKQQETNYSSENRH</sequence>
<dbReference type="SMART" id="SM00014">
    <property type="entry name" value="acidPPc"/>
    <property type="match status" value="1"/>
</dbReference>